<protein>
    <submittedName>
        <fullName evidence="16">CREB-regulated transcription coactivator 3-like isoform X1</fullName>
    </submittedName>
</protein>
<accession>A0ABM1B4H3</accession>
<keyword evidence="15" id="KW-1185">Reference proteome</keyword>
<dbReference type="InterPro" id="IPR024785">
    <property type="entry name" value="TORC_C"/>
</dbReference>
<feature type="compositionally biased region" description="Polar residues" evidence="11">
    <location>
        <begin position="253"/>
        <end position="283"/>
    </location>
</feature>
<gene>
    <name evidence="16" type="primary">LOC106459561</name>
</gene>
<dbReference type="Pfam" id="PF12884">
    <property type="entry name" value="TORC_N"/>
    <property type="match status" value="1"/>
</dbReference>
<evidence type="ECO:0000313" key="15">
    <source>
        <dbReference type="Proteomes" id="UP000694941"/>
    </source>
</evidence>
<dbReference type="InterPro" id="IPR024784">
    <property type="entry name" value="TORC_M"/>
</dbReference>
<feature type="domain" description="Transducer of regulated CREB activity N-terminal" evidence="12">
    <location>
        <begin position="3"/>
        <end position="60"/>
    </location>
</feature>
<feature type="compositionally biased region" description="Low complexity" evidence="11">
    <location>
        <begin position="586"/>
        <end position="600"/>
    </location>
</feature>
<evidence type="ECO:0000256" key="1">
    <source>
        <dbReference type="ARBA" id="ARBA00004123"/>
    </source>
</evidence>
<keyword evidence="10" id="KW-0175">Coiled coil</keyword>
<dbReference type="Proteomes" id="UP000694941">
    <property type="component" value="Unplaced"/>
</dbReference>
<evidence type="ECO:0000259" key="13">
    <source>
        <dbReference type="Pfam" id="PF12885"/>
    </source>
</evidence>
<reference evidence="16" key="1">
    <citation type="submission" date="2025-08" db="UniProtKB">
        <authorList>
            <consortium name="RefSeq"/>
        </authorList>
    </citation>
    <scope>IDENTIFICATION</scope>
    <source>
        <tissue evidence="16">Muscle</tissue>
    </source>
</reference>
<evidence type="ECO:0000256" key="6">
    <source>
        <dbReference type="ARBA" id="ARBA00023015"/>
    </source>
</evidence>
<evidence type="ECO:0000256" key="7">
    <source>
        <dbReference type="ARBA" id="ARBA00023159"/>
    </source>
</evidence>
<dbReference type="InterPro" id="IPR024786">
    <property type="entry name" value="TORC"/>
</dbReference>
<feature type="coiled-coil region" evidence="10">
    <location>
        <begin position="474"/>
        <end position="501"/>
    </location>
</feature>
<dbReference type="Pfam" id="PF12885">
    <property type="entry name" value="TORC_M"/>
    <property type="match status" value="1"/>
</dbReference>
<sequence>MANPRKFSEKIALHTQKQAEETAAFEQVMREVLGAKRVVHQKQQLLINQSLGAYRGGSLPNVNQITSTSGGEQQGVAMRLEDGKQAYDLSERLDVDRTRQFCSQALRQIGNDKQMNDFILTSGGQAYLSPPIDSNWRRATSDSALHQTATHLQDIAQLMAQKKGPRHEMDYAQLSSNVCDPKKQQEDNILSHLSQSLPKSSEIPDVDIYPLVDESSLMHIAMSSNTGSLPDLTNLQFPSPLATPIDIEDHTGTLITSPYNSRSSPQTMSGNLSSTLSPTQQHTHAIETGLSEVGLTPLTPVVGHSGDRGGSRHSSPGPSPSPSSRHRHHHNQNILVIGGGSSRSRGHQHVSHTLKQQVGYNRPTRLDQVQMTVEGLAKETKGLSLNNYSSQQSELGVYLEQQAYSASSHNIYGNKPEALSQISMGLYHNSGPSDHSCSAPTSPVAHSISPVDSPGLGFSLPLNKSPFTDTNYYFQQHHQQAKSLQQQLEQIKMLNEATEQTDQLSVFSDNNSPGIGNIPMSHTSSGSGYAAVDVRSSGKSETLVEGTKFLYPDVLAQDMMSNQDTLEMAIQLYGMDSSGSDTHLQSPSFLSTSNVLSSSHPPTPKTPQTPTSIPDIVLTGPGVEEHLMKQDFASGLSTAMANLSGCFDADFFPADEALRAGLDPIDLDGLQILTDPDISVITDPATEETFRLDRS</sequence>
<dbReference type="InterPro" id="IPR024783">
    <property type="entry name" value="TORC_N"/>
</dbReference>
<keyword evidence="9" id="KW-0539">Nucleus</keyword>
<dbReference type="GeneID" id="106459561"/>
<dbReference type="PANTHER" id="PTHR13589:SF15">
    <property type="entry name" value="CREB-REGULATED TRANSCRIPTION COACTIVATOR, ISOFORM B"/>
    <property type="match status" value="1"/>
</dbReference>
<evidence type="ECO:0000256" key="10">
    <source>
        <dbReference type="SAM" id="Coils"/>
    </source>
</evidence>
<evidence type="ECO:0000256" key="9">
    <source>
        <dbReference type="ARBA" id="ARBA00023242"/>
    </source>
</evidence>
<keyword evidence="4" id="KW-0963">Cytoplasm</keyword>
<evidence type="ECO:0000256" key="11">
    <source>
        <dbReference type="SAM" id="MobiDB-lite"/>
    </source>
</evidence>
<organism evidence="15 16">
    <name type="scientific">Limulus polyphemus</name>
    <name type="common">Atlantic horseshoe crab</name>
    <dbReference type="NCBI Taxonomy" id="6850"/>
    <lineage>
        <taxon>Eukaryota</taxon>
        <taxon>Metazoa</taxon>
        <taxon>Ecdysozoa</taxon>
        <taxon>Arthropoda</taxon>
        <taxon>Chelicerata</taxon>
        <taxon>Merostomata</taxon>
        <taxon>Xiphosura</taxon>
        <taxon>Limulidae</taxon>
        <taxon>Limulus</taxon>
    </lineage>
</organism>
<keyword evidence="5" id="KW-0597">Phosphoprotein</keyword>
<evidence type="ECO:0000256" key="4">
    <source>
        <dbReference type="ARBA" id="ARBA00022490"/>
    </source>
</evidence>
<dbReference type="RefSeq" id="XP_013774641.2">
    <property type="nucleotide sequence ID" value="XM_013919187.2"/>
</dbReference>
<evidence type="ECO:0000259" key="12">
    <source>
        <dbReference type="Pfam" id="PF12884"/>
    </source>
</evidence>
<comment type="similarity">
    <text evidence="3">Belongs to the TORC family.</text>
</comment>
<evidence type="ECO:0000259" key="14">
    <source>
        <dbReference type="Pfam" id="PF12886"/>
    </source>
</evidence>
<evidence type="ECO:0000256" key="3">
    <source>
        <dbReference type="ARBA" id="ARBA00007167"/>
    </source>
</evidence>
<evidence type="ECO:0000256" key="2">
    <source>
        <dbReference type="ARBA" id="ARBA00004496"/>
    </source>
</evidence>
<keyword evidence="6" id="KW-0805">Transcription regulation</keyword>
<evidence type="ECO:0000256" key="8">
    <source>
        <dbReference type="ARBA" id="ARBA00023163"/>
    </source>
</evidence>
<evidence type="ECO:0000313" key="16">
    <source>
        <dbReference type="RefSeq" id="XP_013774641.2"/>
    </source>
</evidence>
<comment type="subcellular location">
    <subcellularLocation>
        <location evidence="2">Cytoplasm</location>
    </subcellularLocation>
    <subcellularLocation>
        <location evidence="1">Nucleus</location>
    </subcellularLocation>
</comment>
<keyword evidence="8" id="KW-0804">Transcription</keyword>
<name>A0ABM1B4H3_LIMPO</name>
<feature type="domain" description="Transducer of regulated CREB activity C-terminal" evidence="14">
    <location>
        <begin position="614"/>
        <end position="694"/>
    </location>
</feature>
<keyword evidence="7" id="KW-0010">Activator</keyword>
<dbReference type="PANTHER" id="PTHR13589">
    <property type="entry name" value="CREB-REGULATED TRANSCRIPTION COACTIVATOR"/>
    <property type="match status" value="1"/>
</dbReference>
<dbReference type="Pfam" id="PF12886">
    <property type="entry name" value="TORC_C"/>
    <property type="match status" value="1"/>
</dbReference>
<evidence type="ECO:0000256" key="5">
    <source>
        <dbReference type="ARBA" id="ARBA00022553"/>
    </source>
</evidence>
<feature type="domain" description="Transducer of regulated CREB activity middle" evidence="13">
    <location>
        <begin position="138"/>
        <end position="263"/>
    </location>
</feature>
<feature type="region of interest" description="Disordered" evidence="11">
    <location>
        <begin position="252"/>
        <end position="365"/>
    </location>
</feature>
<proteinExistence type="inferred from homology"/>
<feature type="region of interest" description="Disordered" evidence="11">
    <location>
        <begin position="581"/>
        <end position="613"/>
    </location>
</feature>